<dbReference type="InterPro" id="IPR023230">
    <property type="entry name" value="Glyco_hydro_2_CS"/>
</dbReference>
<evidence type="ECO:0000256" key="8">
    <source>
        <dbReference type="RuleBase" id="RU361154"/>
    </source>
</evidence>
<evidence type="ECO:0000313" key="11">
    <source>
        <dbReference type="EMBL" id="MDT3767284.1"/>
    </source>
</evidence>
<evidence type="ECO:0000256" key="9">
    <source>
        <dbReference type="SAM" id="MobiDB-lite"/>
    </source>
</evidence>
<evidence type="ECO:0000256" key="3">
    <source>
        <dbReference type="ARBA" id="ARBA00012756"/>
    </source>
</evidence>
<dbReference type="PANTHER" id="PTHR46323:SF2">
    <property type="entry name" value="BETA-GALACTOSIDASE"/>
    <property type="match status" value="1"/>
</dbReference>
<evidence type="ECO:0000256" key="7">
    <source>
        <dbReference type="ARBA" id="ARBA00032230"/>
    </source>
</evidence>
<dbReference type="InterPro" id="IPR006102">
    <property type="entry name" value="Ig-like_GH2"/>
</dbReference>
<dbReference type="Gene3D" id="3.20.20.80">
    <property type="entry name" value="Glycosidases"/>
    <property type="match status" value="1"/>
</dbReference>
<dbReference type="PRINTS" id="PR00132">
    <property type="entry name" value="GLHYDRLASE2"/>
</dbReference>
<dbReference type="Pfam" id="PF00703">
    <property type="entry name" value="Glyco_hydro_2"/>
    <property type="match status" value="1"/>
</dbReference>
<sequence>MFSIDNLANPRFVSENRMRPHSDHAFYASARECERGDSSLVQCLDGTWKFHLAKNPHEVVDGFAEPAFDTSLWDSIRVPGHIQTQGYDQSQYTNKQYPWDGLFDVNPPQVPTESNPTACYVKDFDLDSQVGPGERVTIVFEGAESALAVWLNGRYVGYSEDSFSPSEFDVTELVKLHNNRLAVQVFKWCSGSWLEDQDFFRFSGLFRSVNLRRYPRTHAYDLAVSTRLSEDFARATVTLDVEVIGEGSVVAHLDGVGEFSAQPEGGAATNERASSGEAATNEHASSGEAAPDDPESSTAATPARGKHHRLRLVVERPRLWSAEDPHLYKGTLVVRDRAGEPVEVVPLRVGVRRFGIENGLLKINGERIVFHGVNRHEFCLDGRTITREQTERDLVTLKRLGVNAIRTSHYPNNSFFYELADEYGFYVMDEVNLETHGLFDMLEYRRLPVSHAVPGDSEDWSAATLDRAASMFERDKNHACVVMWSCGNESYGGKNIFEVGQYLRRVDDRPVHYEGTSIDNRYPDTSDVHSRMYMPAAKVPQFVEENADKPFILAEFAHCMGNSFGAVHLYTDLMQSLPRFQGGFIWDFADQALLAVDRYGNEYMAYGGDHGDAPNDEDFCGNGLYYADRSPKPPVQEAKFVYQKLTGSVEEDTFTVSNLYNFTNSSRFICKVTLRDEGTTLQTAVVDTDVSPGETRSYPLPFALPEETVSGECIVDVSFLLKADTAYAKAGFEVANLEAVFPTSRSAALGACVGGLTDAPVTTIGAPAAARAHTVGGGTAAPAGGDADTSAAAPAGCAVEVREAPRVITGIHNIGVSGPNFSALFSRTTQGMTSYKFGETPGSMRELLRTSPKPNFWHAPTSNERGWHSSFDDAVWAMASAWPRLEDQSMDLQARVDGQFVVISYDYRIPTPPFEATCTVSYRVGLDGTVHVVERLDCDSSLPDLPEFGMLLTVDSDLDQIRFYGAGPDETYSDRCLGARLGVWESDTRSDFAHYLRPQESGNHVGVRWVEVTSEDGFGVRLQADTPMEFSALPWNPFQVEQARHPNELPYPLYTHIRPALARRGVGGDNAWGAETLPQYRIPAGPMEFAFSFKGIDRR</sequence>
<comment type="similarity">
    <text evidence="2 8">Belongs to the glycosyl hydrolase 2 family.</text>
</comment>
<evidence type="ECO:0000256" key="5">
    <source>
        <dbReference type="ARBA" id="ARBA00022801"/>
    </source>
</evidence>
<reference evidence="11 12" key="1">
    <citation type="submission" date="2023-06" db="EMBL/GenBank/DDBJ databases">
        <title>Draft genome sequence of Gleimia hominis type strain CCUG 57540T.</title>
        <authorList>
            <person name="Salva-Serra F."/>
            <person name="Cardew S."/>
            <person name="Jensie Markopoulos S."/>
            <person name="Ohlen M."/>
            <person name="Inganas E."/>
            <person name="Svensson-Stadler L."/>
            <person name="Moore E.R.B."/>
        </authorList>
    </citation>
    <scope>NUCLEOTIDE SEQUENCE [LARGE SCALE GENOMIC DNA]</scope>
    <source>
        <strain evidence="11 12">CCUG 57540</strain>
    </source>
</reference>
<dbReference type="InterPro" id="IPR011013">
    <property type="entry name" value="Gal_mutarotase_sf_dom"/>
</dbReference>
<dbReference type="SUPFAM" id="SSF49785">
    <property type="entry name" value="Galactose-binding domain-like"/>
    <property type="match status" value="1"/>
</dbReference>
<dbReference type="SMART" id="SM01038">
    <property type="entry name" value="Bgal_small_N"/>
    <property type="match status" value="1"/>
</dbReference>
<dbReference type="PROSITE" id="PS00608">
    <property type="entry name" value="GLYCOSYL_HYDROL_F2_2"/>
    <property type="match status" value="1"/>
</dbReference>
<evidence type="ECO:0000256" key="1">
    <source>
        <dbReference type="ARBA" id="ARBA00001412"/>
    </source>
</evidence>
<dbReference type="Gene3D" id="2.70.98.10">
    <property type="match status" value="1"/>
</dbReference>
<dbReference type="SUPFAM" id="SSF49303">
    <property type="entry name" value="beta-Galactosidase/glucuronidase domain"/>
    <property type="match status" value="2"/>
</dbReference>
<dbReference type="InterPro" id="IPR006103">
    <property type="entry name" value="Glyco_hydro_2_cat"/>
</dbReference>
<dbReference type="GO" id="GO:0016787">
    <property type="term" value="F:hydrolase activity"/>
    <property type="evidence" value="ECO:0007669"/>
    <property type="project" value="UniProtKB-KW"/>
</dbReference>
<dbReference type="SUPFAM" id="SSF74650">
    <property type="entry name" value="Galactose mutarotase-like"/>
    <property type="match status" value="1"/>
</dbReference>
<dbReference type="InterPro" id="IPR014718">
    <property type="entry name" value="GH-type_carb-bd"/>
</dbReference>
<dbReference type="PROSITE" id="PS00719">
    <property type="entry name" value="GLYCOSYL_HYDROL_F2_1"/>
    <property type="match status" value="1"/>
</dbReference>
<keyword evidence="6 8" id="KW-0326">Glycosidase</keyword>
<evidence type="ECO:0000313" key="12">
    <source>
        <dbReference type="Proteomes" id="UP001247542"/>
    </source>
</evidence>
<feature type="region of interest" description="Disordered" evidence="9">
    <location>
        <begin position="260"/>
        <end position="308"/>
    </location>
</feature>
<dbReference type="Pfam" id="PF02929">
    <property type="entry name" value="Bgal_small_N"/>
    <property type="match status" value="1"/>
</dbReference>
<dbReference type="InterPro" id="IPR004199">
    <property type="entry name" value="B-gal_small/dom_5"/>
</dbReference>
<dbReference type="Pfam" id="PF16353">
    <property type="entry name" value="LacZ_4"/>
    <property type="match status" value="1"/>
</dbReference>
<dbReference type="Pfam" id="PF02837">
    <property type="entry name" value="Glyco_hydro_2_N"/>
    <property type="match status" value="1"/>
</dbReference>
<comment type="caution">
    <text evidence="11">The sequence shown here is derived from an EMBL/GenBank/DDBJ whole genome shotgun (WGS) entry which is preliminary data.</text>
</comment>
<dbReference type="Proteomes" id="UP001247542">
    <property type="component" value="Unassembled WGS sequence"/>
</dbReference>
<feature type="domain" description="Beta galactosidase small chain/" evidence="10">
    <location>
        <begin position="815"/>
        <end position="1094"/>
    </location>
</feature>
<evidence type="ECO:0000256" key="4">
    <source>
        <dbReference type="ARBA" id="ARBA00013303"/>
    </source>
</evidence>
<dbReference type="InterPro" id="IPR032312">
    <property type="entry name" value="LacZ_4"/>
</dbReference>
<dbReference type="RefSeq" id="WP_313272694.1">
    <property type="nucleotide sequence ID" value="NZ_JASXSX010000001.1"/>
</dbReference>
<organism evidence="11 12">
    <name type="scientific">Gleimia hominis</name>
    <dbReference type="NCBI Taxonomy" id="595468"/>
    <lineage>
        <taxon>Bacteria</taxon>
        <taxon>Bacillati</taxon>
        <taxon>Actinomycetota</taxon>
        <taxon>Actinomycetes</taxon>
        <taxon>Actinomycetales</taxon>
        <taxon>Actinomycetaceae</taxon>
        <taxon>Gleimia</taxon>
    </lineage>
</organism>
<dbReference type="SUPFAM" id="SSF51445">
    <property type="entry name" value="(Trans)glycosidases"/>
    <property type="match status" value="1"/>
</dbReference>
<dbReference type="InterPro" id="IPR006104">
    <property type="entry name" value="Glyco_hydro_2_N"/>
</dbReference>
<protein>
    <recommendedName>
        <fullName evidence="4 8">Beta-galactosidase</fullName>
        <ecNumber evidence="3 8">3.2.1.23</ecNumber>
    </recommendedName>
    <alternativeName>
        <fullName evidence="7 8">Lactase</fullName>
    </alternativeName>
</protein>
<dbReference type="InterPro" id="IPR013783">
    <property type="entry name" value="Ig-like_fold"/>
</dbReference>
<dbReference type="InterPro" id="IPR006101">
    <property type="entry name" value="Glyco_hydro_2"/>
</dbReference>
<dbReference type="InterPro" id="IPR036156">
    <property type="entry name" value="Beta-gal/glucu_dom_sf"/>
</dbReference>
<keyword evidence="12" id="KW-1185">Reference proteome</keyword>
<dbReference type="EC" id="3.2.1.23" evidence="3 8"/>
<dbReference type="Pfam" id="PF02836">
    <property type="entry name" value="Glyco_hydro_2_C"/>
    <property type="match status" value="1"/>
</dbReference>
<name>A0ABU3IA76_9ACTO</name>
<accession>A0ABU3IA76</accession>
<evidence type="ECO:0000256" key="6">
    <source>
        <dbReference type="ARBA" id="ARBA00023295"/>
    </source>
</evidence>
<keyword evidence="5 8" id="KW-0378">Hydrolase</keyword>
<dbReference type="Gene3D" id="2.60.120.260">
    <property type="entry name" value="Galactose-binding domain-like"/>
    <property type="match status" value="1"/>
</dbReference>
<dbReference type="InterPro" id="IPR008979">
    <property type="entry name" value="Galactose-bd-like_sf"/>
</dbReference>
<dbReference type="Gene3D" id="2.60.40.10">
    <property type="entry name" value="Immunoglobulins"/>
    <property type="match status" value="2"/>
</dbReference>
<gene>
    <name evidence="11" type="ORF">QS713_04275</name>
</gene>
<dbReference type="InterPro" id="IPR050347">
    <property type="entry name" value="Bact_Beta-galactosidase"/>
</dbReference>
<evidence type="ECO:0000256" key="2">
    <source>
        <dbReference type="ARBA" id="ARBA00007401"/>
    </source>
</evidence>
<comment type="catalytic activity">
    <reaction evidence="1 8">
        <text>Hydrolysis of terminal non-reducing beta-D-galactose residues in beta-D-galactosides.</text>
        <dbReference type="EC" id="3.2.1.23"/>
    </reaction>
</comment>
<evidence type="ECO:0000259" key="10">
    <source>
        <dbReference type="SMART" id="SM01038"/>
    </source>
</evidence>
<proteinExistence type="inferred from homology"/>
<dbReference type="EMBL" id="JASXSX010000001">
    <property type="protein sequence ID" value="MDT3767284.1"/>
    <property type="molecule type" value="Genomic_DNA"/>
</dbReference>
<dbReference type="PANTHER" id="PTHR46323">
    <property type="entry name" value="BETA-GALACTOSIDASE"/>
    <property type="match status" value="1"/>
</dbReference>
<dbReference type="InterPro" id="IPR017853">
    <property type="entry name" value="GH"/>
</dbReference>
<dbReference type="InterPro" id="IPR023232">
    <property type="entry name" value="Glyco_hydro_2_AS"/>
</dbReference>